<dbReference type="CTD" id="6757216"/>
<dbReference type="EMBL" id="DS985253">
    <property type="protein sequence ID" value="EDV21403.1"/>
    <property type="molecule type" value="Genomic_DNA"/>
</dbReference>
<dbReference type="SUPFAM" id="SSF53474">
    <property type="entry name" value="alpha/beta-Hydrolases"/>
    <property type="match status" value="1"/>
</dbReference>
<gene>
    <name evidence="1" type="ORF">TRIADDRAFT_59996</name>
</gene>
<dbReference type="Gene3D" id="3.40.50.1000">
    <property type="entry name" value="HAD superfamily/HAD-like"/>
    <property type="match status" value="1"/>
</dbReference>
<dbReference type="Proteomes" id="UP000009022">
    <property type="component" value="Unassembled WGS sequence"/>
</dbReference>
<dbReference type="InParanoid" id="B3S708"/>
<reference evidence="1 2" key="1">
    <citation type="journal article" date="2008" name="Nature">
        <title>The Trichoplax genome and the nature of placozoans.</title>
        <authorList>
            <person name="Srivastava M."/>
            <person name="Begovic E."/>
            <person name="Chapman J."/>
            <person name="Putnam N.H."/>
            <person name="Hellsten U."/>
            <person name="Kawashima T."/>
            <person name="Kuo A."/>
            <person name="Mitros T."/>
            <person name="Salamov A."/>
            <person name="Carpenter M.L."/>
            <person name="Signorovitch A.Y."/>
            <person name="Moreno M.A."/>
            <person name="Kamm K."/>
            <person name="Grimwood J."/>
            <person name="Schmutz J."/>
            <person name="Shapiro H."/>
            <person name="Grigoriev I.V."/>
            <person name="Buss L.W."/>
            <person name="Schierwater B."/>
            <person name="Dellaporta S.L."/>
            <person name="Rokhsar D.S."/>
        </authorList>
    </citation>
    <scope>NUCLEOTIDE SEQUENCE [LARGE SCALE GENOMIC DNA]</scope>
    <source>
        <strain evidence="1 2">Grell-BS-1999</strain>
    </source>
</reference>
<dbReference type="RefSeq" id="XP_002116003.1">
    <property type="nucleotide sequence ID" value="XM_002115967.1"/>
</dbReference>
<sequence>MKLFIKLNFDYCYDSNQIQLVRPDTQIYHYALDQMGFKPEELKTIPRPPAATESNVIHGQVVTKIPYLAELGYRAIALDLRGFGQSSCPPGSDPQMLVNRTH</sequence>
<dbReference type="InterPro" id="IPR023214">
    <property type="entry name" value="HAD_sf"/>
</dbReference>
<evidence type="ECO:0000313" key="2">
    <source>
        <dbReference type="Proteomes" id="UP000009022"/>
    </source>
</evidence>
<dbReference type="Gene3D" id="3.40.50.1820">
    <property type="entry name" value="alpha/beta hydrolase"/>
    <property type="match status" value="1"/>
</dbReference>
<dbReference type="SUPFAM" id="SSF56784">
    <property type="entry name" value="HAD-like"/>
    <property type="match status" value="1"/>
</dbReference>
<evidence type="ECO:0000313" key="1">
    <source>
        <dbReference type="EMBL" id="EDV21403.1"/>
    </source>
</evidence>
<keyword evidence="2" id="KW-1185">Reference proteome</keyword>
<protein>
    <recommendedName>
        <fullName evidence="3">AB hydrolase-1 domain-containing protein</fullName>
    </recommendedName>
</protein>
<dbReference type="OrthoDB" id="7130006at2759"/>
<organism evidence="1 2">
    <name type="scientific">Trichoplax adhaerens</name>
    <name type="common">Trichoplax reptans</name>
    <dbReference type="NCBI Taxonomy" id="10228"/>
    <lineage>
        <taxon>Eukaryota</taxon>
        <taxon>Metazoa</taxon>
        <taxon>Placozoa</taxon>
        <taxon>Uniplacotomia</taxon>
        <taxon>Trichoplacea</taxon>
        <taxon>Trichoplacidae</taxon>
        <taxon>Trichoplax</taxon>
    </lineage>
</organism>
<evidence type="ECO:0008006" key="3">
    <source>
        <dbReference type="Google" id="ProtNLM"/>
    </source>
</evidence>
<dbReference type="InterPro" id="IPR036412">
    <property type="entry name" value="HAD-like_sf"/>
</dbReference>
<name>B3S708_TRIAD</name>
<dbReference type="GeneID" id="6757216"/>
<dbReference type="KEGG" id="tad:TRIADDRAFT_59996"/>
<dbReference type="AlphaFoldDB" id="B3S708"/>
<proteinExistence type="predicted"/>
<dbReference type="HOGENOM" id="CLU_2280955_0_0_1"/>
<dbReference type="InterPro" id="IPR029058">
    <property type="entry name" value="AB_hydrolase_fold"/>
</dbReference>
<accession>B3S708</accession>